<dbReference type="EMBL" id="JAVRQU010000011">
    <property type="protein sequence ID" value="KAK5697348.1"/>
    <property type="molecule type" value="Genomic_DNA"/>
</dbReference>
<comment type="caution">
    <text evidence="3">The sequence shown here is derived from an EMBL/GenBank/DDBJ whole genome shotgun (WGS) entry which is preliminary data.</text>
</comment>
<proteinExistence type="predicted"/>
<keyword evidence="2" id="KW-0472">Membrane</keyword>
<evidence type="ECO:0000313" key="3">
    <source>
        <dbReference type="EMBL" id="KAK5697348.1"/>
    </source>
</evidence>
<accession>A0AAN7VR06</accession>
<feature type="region of interest" description="Disordered" evidence="1">
    <location>
        <begin position="109"/>
        <end position="144"/>
    </location>
</feature>
<gene>
    <name evidence="3" type="ORF">LTR97_007486</name>
</gene>
<feature type="compositionally biased region" description="Polar residues" evidence="1">
    <location>
        <begin position="233"/>
        <end position="260"/>
    </location>
</feature>
<feature type="region of interest" description="Disordered" evidence="1">
    <location>
        <begin position="302"/>
        <end position="373"/>
    </location>
</feature>
<reference evidence="3" key="1">
    <citation type="submission" date="2023-08" db="EMBL/GenBank/DDBJ databases">
        <title>Black Yeasts Isolated from many extreme environments.</title>
        <authorList>
            <person name="Coleine C."/>
            <person name="Stajich J.E."/>
            <person name="Selbmann L."/>
        </authorList>
    </citation>
    <scope>NUCLEOTIDE SEQUENCE</scope>
    <source>
        <strain evidence="3">CCFEE 5810</strain>
    </source>
</reference>
<dbReference type="AlphaFoldDB" id="A0AAN7VR06"/>
<feature type="compositionally biased region" description="Gly residues" evidence="1">
    <location>
        <begin position="348"/>
        <end position="369"/>
    </location>
</feature>
<sequence length="403" mass="40270">MSSPSFSSTDTSATASTSALSTSDAASSSFASFSSSVASEVSSSISAAQDTTTTVQATNTISSVVTVSSAAPTTNLITSIVTQPAATDGSSQPPVTVVVTTVQSGSTTDIPVAASTTSSSATSTSSAPAALSNTPGSAGGAVQQKGLTSGAKTAIAVVIPVVFVALLVGLGIWFWRRRKQTQNNREQRRQEIDEYGYNPNSDPTIPAVAAGGVAGSQMTEDSSAGYRGWGAATGSNRKASTTLSGGHTQGQLSDSGNSYGAQPGSPGQAYSDANSGDAMIHQRDTMGSDELGVLGAAPIAASNQQGIRRGPSNASSAYSAGAHSEGSDEPVPQIPGGGQQYDINPAGGYQGYGQHGPYGDGSYGGGQDAGGMPVVRDVSARRNTRIQQGGAYQQGNSGIAQNF</sequence>
<keyword evidence="2" id="KW-1133">Transmembrane helix</keyword>
<evidence type="ECO:0000256" key="2">
    <source>
        <dbReference type="SAM" id="Phobius"/>
    </source>
</evidence>
<feature type="compositionally biased region" description="Polar residues" evidence="1">
    <location>
        <begin position="302"/>
        <end position="318"/>
    </location>
</feature>
<feature type="compositionally biased region" description="Low complexity" evidence="1">
    <location>
        <begin position="109"/>
        <end position="132"/>
    </location>
</feature>
<organism evidence="3 4">
    <name type="scientific">Elasticomyces elasticus</name>
    <dbReference type="NCBI Taxonomy" id="574655"/>
    <lineage>
        <taxon>Eukaryota</taxon>
        <taxon>Fungi</taxon>
        <taxon>Dikarya</taxon>
        <taxon>Ascomycota</taxon>
        <taxon>Pezizomycotina</taxon>
        <taxon>Dothideomycetes</taxon>
        <taxon>Dothideomycetidae</taxon>
        <taxon>Mycosphaerellales</taxon>
        <taxon>Teratosphaeriaceae</taxon>
        <taxon>Elasticomyces</taxon>
    </lineage>
</organism>
<keyword evidence="2" id="KW-0812">Transmembrane</keyword>
<feature type="transmembrane region" description="Helical" evidence="2">
    <location>
        <begin position="154"/>
        <end position="175"/>
    </location>
</feature>
<evidence type="ECO:0000313" key="4">
    <source>
        <dbReference type="Proteomes" id="UP001310594"/>
    </source>
</evidence>
<evidence type="ECO:0000256" key="1">
    <source>
        <dbReference type="SAM" id="MobiDB-lite"/>
    </source>
</evidence>
<protein>
    <submittedName>
        <fullName evidence="3">Uncharacterized protein</fullName>
    </submittedName>
</protein>
<dbReference type="Proteomes" id="UP001310594">
    <property type="component" value="Unassembled WGS sequence"/>
</dbReference>
<feature type="region of interest" description="Disordered" evidence="1">
    <location>
        <begin position="180"/>
        <end position="278"/>
    </location>
</feature>
<name>A0AAN7VR06_9PEZI</name>